<organism evidence="2 3">
    <name type="scientific">Dictyobacter formicarum</name>
    <dbReference type="NCBI Taxonomy" id="2778368"/>
    <lineage>
        <taxon>Bacteria</taxon>
        <taxon>Bacillati</taxon>
        <taxon>Chloroflexota</taxon>
        <taxon>Ktedonobacteria</taxon>
        <taxon>Ktedonobacterales</taxon>
        <taxon>Dictyobacteraceae</taxon>
        <taxon>Dictyobacter</taxon>
    </lineage>
</organism>
<dbReference type="Gene3D" id="3.40.250.10">
    <property type="entry name" value="Rhodanese-like domain"/>
    <property type="match status" value="1"/>
</dbReference>
<feature type="domain" description="Rhodanese" evidence="1">
    <location>
        <begin position="31"/>
        <end position="108"/>
    </location>
</feature>
<dbReference type="Pfam" id="PF00581">
    <property type="entry name" value="Rhodanese"/>
    <property type="match status" value="1"/>
</dbReference>
<dbReference type="SMART" id="SM00450">
    <property type="entry name" value="RHOD"/>
    <property type="match status" value="1"/>
</dbReference>
<dbReference type="InterPro" id="IPR036873">
    <property type="entry name" value="Rhodanese-like_dom_sf"/>
</dbReference>
<gene>
    <name evidence="2" type="ORF">KSZ_79320</name>
</gene>
<dbReference type="SUPFAM" id="SSF52821">
    <property type="entry name" value="Rhodanese/Cell cycle control phosphatase"/>
    <property type="match status" value="1"/>
</dbReference>
<dbReference type="CDD" id="cd00158">
    <property type="entry name" value="RHOD"/>
    <property type="match status" value="1"/>
</dbReference>
<reference evidence="2 3" key="1">
    <citation type="journal article" date="2021" name="Int. J. Syst. Evol. Microbiol.">
        <title>Reticulibacter mediterranei gen. nov., sp. nov., within the new family Reticulibacteraceae fam. nov., and Ktedonospora formicarum gen. nov., sp. nov., Ktedonobacter robiniae sp. nov., Dictyobacter formicarum sp. nov. and Dictyobacter arantiisoli sp. nov., belonging to the class Ktedonobacteria.</title>
        <authorList>
            <person name="Yabe S."/>
            <person name="Zheng Y."/>
            <person name="Wang C.M."/>
            <person name="Sakai Y."/>
            <person name="Abe K."/>
            <person name="Yokota A."/>
            <person name="Donadio S."/>
            <person name="Cavaletti L."/>
            <person name="Monciardini P."/>
        </authorList>
    </citation>
    <scope>NUCLEOTIDE SEQUENCE [LARGE SCALE GENOMIC DNA]</scope>
    <source>
        <strain evidence="2 3">SOSP1-9</strain>
    </source>
</reference>
<dbReference type="PROSITE" id="PS50206">
    <property type="entry name" value="RHODANESE_3"/>
    <property type="match status" value="1"/>
</dbReference>
<protein>
    <recommendedName>
        <fullName evidence="1">Rhodanese domain-containing protein</fullName>
    </recommendedName>
</protein>
<sequence length="113" mass="12930">MEEKSLRTIDHQELKQKMDHQASFRLVMALNEWQYQTKRIPGSLYFATIQKALAELRKEDEIVVYCSDRTCVASAALGKLLEYQGYAHVLHFAGGLAEWEQAGYPLEGRDVPV</sequence>
<dbReference type="EMBL" id="BNJJ01000055">
    <property type="protein sequence ID" value="GHO89926.1"/>
    <property type="molecule type" value="Genomic_DNA"/>
</dbReference>
<accession>A0ABQ3VXZ8</accession>
<evidence type="ECO:0000313" key="2">
    <source>
        <dbReference type="EMBL" id="GHO89926.1"/>
    </source>
</evidence>
<dbReference type="InterPro" id="IPR001763">
    <property type="entry name" value="Rhodanese-like_dom"/>
</dbReference>
<proteinExistence type="predicted"/>
<keyword evidence="3" id="KW-1185">Reference proteome</keyword>
<name>A0ABQ3VXZ8_9CHLR</name>
<dbReference type="Proteomes" id="UP000635565">
    <property type="component" value="Unassembled WGS sequence"/>
</dbReference>
<evidence type="ECO:0000259" key="1">
    <source>
        <dbReference type="PROSITE" id="PS50206"/>
    </source>
</evidence>
<comment type="caution">
    <text evidence="2">The sequence shown here is derived from an EMBL/GenBank/DDBJ whole genome shotgun (WGS) entry which is preliminary data.</text>
</comment>
<evidence type="ECO:0000313" key="3">
    <source>
        <dbReference type="Proteomes" id="UP000635565"/>
    </source>
</evidence>